<feature type="compositionally biased region" description="Polar residues" evidence="1">
    <location>
        <begin position="36"/>
        <end position="49"/>
    </location>
</feature>
<accession>A0A5Q2N9P8</accession>
<dbReference type="Proteomes" id="UP000366051">
    <property type="component" value="Chromosome"/>
</dbReference>
<dbReference type="AlphaFoldDB" id="A0A5Q2N9P8"/>
<name>A0A5Q2N9P8_9FIRM</name>
<evidence type="ECO:0000313" key="3">
    <source>
        <dbReference type="Proteomes" id="UP000366051"/>
    </source>
</evidence>
<evidence type="ECO:0000313" key="2">
    <source>
        <dbReference type="EMBL" id="QGG49215.1"/>
    </source>
</evidence>
<reference evidence="3" key="1">
    <citation type="submission" date="2019-11" db="EMBL/GenBank/DDBJ databases">
        <title>Genome sequence of Heliorestis convoluta strain HH, an alkaliphilic and minimalistic phototrophic bacterium from a soda lake in Egypt.</title>
        <authorList>
            <person name="Dewey E.D."/>
            <person name="Stokes L.M."/>
            <person name="Burchell B.M."/>
            <person name="Shaffer K.N."/>
            <person name="Huntington A.M."/>
            <person name="Baker J.M."/>
            <person name="Nadendla S."/>
            <person name="Giglio M.G."/>
            <person name="Touchman J.W."/>
            <person name="Blankenship R.E."/>
            <person name="Madigan M.T."/>
            <person name="Sattley W.M."/>
        </authorList>
    </citation>
    <scope>NUCLEOTIDE SEQUENCE [LARGE SCALE GENOMIC DNA]</scope>
    <source>
        <strain evidence="3">HH</strain>
    </source>
</reference>
<organism evidence="2 3">
    <name type="scientific">Heliorestis convoluta</name>
    <dbReference type="NCBI Taxonomy" id="356322"/>
    <lineage>
        <taxon>Bacteria</taxon>
        <taxon>Bacillati</taxon>
        <taxon>Bacillota</taxon>
        <taxon>Clostridia</taxon>
        <taxon>Eubacteriales</taxon>
        <taxon>Heliobacteriaceae</taxon>
        <taxon>Heliorestis</taxon>
    </lineage>
</organism>
<gene>
    <name evidence="2" type="ORF">FTV88_3140</name>
</gene>
<proteinExistence type="predicted"/>
<dbReference type="EMBL" id="CP045875">
    <property type="protein sequence ID" value="QGG49215.1"/>
    <property type="molecule type" value="Genomic_DNA"/>
</dbReference>
<feature type="region of interest" description="Disordered" evidence="1">
    <location>
        <begin position="1"/>
        <end position="54"/>
    </location>
</feature>
<dbReference type="OrthoDB" id="1685263at2"/>
<dbReference type="RefSeq" id="WP_153726240.1">
    <property type="nucleotide sequence ID" value="NZ_CP045875.1"/>
</dbReference>
<keyword evidence="3" id="KW-1185">Reference proteome</keyword>
<sequence length="151" mass="17152">MTGAMKLRKASSNDSQGQKGKQNKKGQQNPSSSQNASGNKGNSQNSNTDFTDRDRLFDVMVTEKNMSSLCNRVALETGNDNVYRTLMICLNETQACQREFFHFALQKGWYHLRPADPLQMQQLYQQYQSYTLQFPYGQQSQNNSSSDGKQS</sequence>
<dbReference type="KEGG" id="hcv:FTV88_3140"/>
<evidence type="ECO:0000256" key="1">
    <source>
        <dbReference type="SAM" id="MobiDB-lite"/>
    </source>
</evidence>
<dbReference type="InterPro" id="IPR012851">
    <property type="entry name" value="Spore_coat_CotF-like"/>
</dbReference>
<protein>
    <submittedName>
        <fullName evidence="2">Coat F domain protein</fullName>
    </submittedName>
</protein>
<feature type="compositionally biased region" description="Low complexity" evidence="1">
    <location>
        <begin position="15"/>
        <end position="35"/>
    </location>
</feature>
<dbReference type="Pfam" id="PF07875">
    <property type="entry name" value="Coat_F"/>
    <property type="match status" value="1"/>
</dbReference>